<gene>
    <name evidence="6" type="ordered locus">Nitsa_1604</name>
</gene>
<dbReference type="PANTHER" id="PTHR43687:SF1">
    <property type="entry name" value="FERREDOXIN III"/>
    <property type="match status" value="1"/>
</dbReference>
<dbReference type="OrthoDB" id="9800445at2"/>
<keyword evidence="7" id="KW-1185">Reference proteome</keyword>
<keyword evidence="2" id="KW-0479">Metal-binding</keyword>
<accession>E6X0K2</accession>
<dbReference type="PROSITE" id="PS00198">
    <property type="entry name" value="4FE4S_FER_1"/>
    <property type="match status" value="1"/>
</dbReference>
<dbReference type="Gene3D" id="3.30.70.20">
    <property type="match status" value="2"/>
</dbReference>
<reference evidence="6 7" key="1">
    <citation type="journal article" date="2011" name="Stand. Genomic Sci.">
        <title>Complete genome sequence of Nitratifractor salsuginis type strain (E9I37-1).</title>
        <authorList>
            <person name="Anderson I."/>
            <person name="Sikorski J."/>
            <person name="Zeytun A."/>
            <person name="Nolan M."/>
            <person name="Lapidus A."/>
            <person name="Lucas S."/>
            <person name="Hammon N."/>
            <person name="Deshpande S."/>
            <person name="Cheng J.F."/>
            <person name="Tapia R."/>
            <person name="Han C."/>
            <person name="Goodwin L."/>
            <person name="Pitluck S."/>
            <person name="Liolios K."/>
            <person name="Pagani I."/>
            <person name="Ivanova N."/>
            <person name="Huntemann M."/>
            <person name="Mavromatis K."/>
            <person name="Ovchinikova G."/>
            <person name="Pati A."/>
            <person name="Chen A."/>
            <person name="Palaniappan K."/>
            <person name="Land M."/>
            <person name="Hauser L."/>
            <person name="Brambilla E.M."/>
            <person name="Ngatchou-Djao O.D."/>
            <person name="Rohde M."/>
            <person name="Tindall B.J."/>
            <person name="Goker M."/>
            <person name="Detter J.C."/>
            <person name="Woyke T."/>
            <person name="Bristow J."/>
            <person name="Eisen J.A."/>
            <person name="Markowitz V."/>
            <person name="Hugenholtz P."/>
            <person name="Klenk H.P."/>
            <person name="Kyrpides N.C."/>
        </authorList>
    </citation>
    <scope>NUCLEOTIDE SEQUENCE [LARGE SCALE GENOMIC DNA]</scope>
    <source>
        <strain evidence="7">DSM 16511 / JCM 12458 / E9I37-1</strain>
    </source>
</reference>
<evidence type="ECO:0000256" key="4">
    <source>
        <dbReference type="ARBA" id="ARBA00023014"/>
    </source>
</evidence>
<sequence length="166" mass="18365">MADRREFFRSLACPVREEAPKETAILRPPYAGDLSLFQSRCPTCETHACATACEEEIIVIRADRTPTLNLTEKGCIFCEACAEACEAGVLNLSDGPERVNAFFRIDPKACLAHHDTICFACKEPCIDDAILFNGLYNPVIDEERCTGCGFCMSRCPTQAIDYRVLG</sequence>
<dbReference type="HOGENOM" id="CLU_077329_2_0_7"/>
<evidence type="ECO:0000256" key="3">
    <source>
        <dbReference type="ARBA" id="ARBA00023004"/>
    </source>
</evidence>
<protein>
    <submittedName>
        <fullName evidence="6">Periplasmic nitrate reductase, ferredoxin-type protein NapF</fullName>
    </submittedName>
</protein>
<dbReference type="PROSITE" id="PS51379">
    <property type="entry name" value="4FE4S_FER_2"/>
    <property type="match status" value="2"/>
</dbReference>
<dbReference type="InterPro" id="IPR017900">
    <property type="entry name" value="4Fe4S_Fe_S_CS"/>
</dbReference>
<keyword evidence="4" id="KW-0411">Iron-sulfur</keyword>
<dbReference type="InterPro" id="IPR017896">
    <property type="entry name" value="4Fe4S_Fe-S-bd"/>
</dbReference>
<dbReference type="AlphaFoldDB" id="E6X0K2"/>
<proteinExistence type="predicted"/>
<reference evidence="7" key="2">
    <citation type="submission" date="2011-01" db="EMBL/GenBank/DDBJ databases">
        <title>The complete genome of Nitratifractor salsuginis DSM 16511.</title>
        <authorList>
            <consortium name="US DOE Joint Genome Institute (JGI-PGF)"/>
            <person name="Lucas S."/>
            <person name="Copeland A."/>
            <person name="Lapidus A."/>
            <person name="Bruce D."/>
            <person name="Goodwin L."/>
            <person name="Pitluck S."/>
            <person name="Kyrpides N."/>
            <person name="Mavromatis K."/>
            <person name="Ivanova N."/>
            <person name="Mikhailova N."/>
            <person name="Zeytun A."/>
            <person name="Detter J.C."/>
            <person name="Tapia R."/>
            <person name="Han C."/>
            <person name="Land M."/>
            <person name="Hauser L."/>
            <person name="Markowitz V."/>
            <person name="Cheng J.-F."/>
            <person name="Hugenholtz P."/>
            <person name="Woyke T."/>
            <person name="Wu D."/>
            <person name="Tindall B."/>
            <person name="Schuetze A."/>
            <person name="Brambilla E."/>
            <person name="Klenk H.-P."/>
            <person name="Eisen J.A."/>
        </authorList>
    </citation>
    <scope>NUCLEOTIDE SEQUENCE [LARGE SCALE GENOMIC DNA]</scope>
    <source>
        <strain evidence="7">DSM 16511 / JCM 12458 / E9I37-1</strain>
    </source>
</reference>
<dbReference type="KEGG" id="nsa:Nitsa_1604"/>
<dbReference type="Pfam" id="PF00037">
    <property type="entry name" value="Fer4"/>
    <property type="match status" value="1"/>
</dbReference>
<feature type="domain" description="4Fe-4S ferredoxin-type" evidence="5">
    <location>
        <begin position="136"/>
        <end position="165"/>
    </location>
</feature>
<name>E6X0K2_NITSE</name>
<dbReference type="STRING" id="749222.Nitsa_1604"/>
<dbReference type="Proteomes" id="UP000008633">
    <property type="component" value="Chromosome"/>
</dbReference>
<evidence type="ECO:0000259" key="5">
    <source>
        <dbReference type="PROSITE" id="PS51379"/>
    </source>
</evidence>
<dbReference type="GO" id="GO:0051539">
    <property type="term" value="F:4 iron, 4 sulfur cluster binding"/>
    <property type="evidence" value="ECO:0007669"/>
    <property type="project" value="UniProtKB-KW"/>
</dbReference>
<dbReference type="InterPro" id="IPR050572">
    <property type="entry name" value="Fe-S_Ferredoxin"/>
</dbReference>
<keyword evidence="1" id="KW-0004">4Fe-4S</keyword>
<evidence type="ECO:0000313" key="7">
    <source>
        <dbReference type="Proteomes" id="UP000008633"/>
    </source>
</evidence>
<evidence type="ECO:0000256" key="1">
    <source>
        <dbReference type="ARBA" id="ARBA00022485"/>
    </source>
</evidence>
<dbReference type="GO" id="GO:0046872">
    <property type="term" value="F:metal ion binding"/>
    <property type="evidence" value="ECO:0007669"/>
    <property type="project" value="UniProtKB-KW"/>
</dbReference>
<dbReference type="eggNOG" id="COG1149">
    <property type="taxonomic scope" value="Bacteria"/>
</dbReference>
<keyword evidence="3" id="KW-0408">Iron</keyword>
<organism evidence="6 7">
    <name type="scientific">Nitratifractor salsuginis (strain DSM 16511 / JCM 12458 / E9I37-1)</name>
    <dbReference type="NCBI Taxonomy" id="749222"/>
    <lineage>
        <taxon>Bacteria</taxon>
        <taxon>Pseudomonadati</taxon>
        <taxon>Campylobacterota</taxon>
        <taxon>Epsilonproteobacteria</taxon>
        <taxon>Campylobacterales</taxon>
        <taxon>Sulfurovaceae</taxon>
        <taxon>Nitratifractor</taxon>
    </lineage>
</organism>
<dbReference type="RefSeq" id="WP_013554540.1">
    <property type="nucleotide sequence ID" value="NC_014935.1"/>
</dbReference>
<feature type="domain" description="4Fe-4S ferredoxin-type" evidence="5">
    <location>
        <begin position="64"/>
        <end position="95"/>
    </location>
</feature>
<evidence type="ECO:0000313" key="6">
    <source>
        <dbReference type="EMBL" id="ADV46852.1"/>
    </source>
</evidence>
<dbReference type="SUPFAM" id="SSF46548">
    <property type="entry name" value="alpha-helical ferredoxin"/>
    <property type="match status" value="1"/>
</dbReference>
<dbReference type="EMBL" id="CP002452">
    <property type="protein sequence ID" value="ADV46852.1"/>
    <property type="molecule type" value="Genomic_DNA"/>
</dbReference>
<dbReference type="PANTHER" id="PTHR43687">
    <property type="entry name" value="ADENYLYLSULFATE REDUCTASE, BETA SUBUNIT"/>
    <property type="match status" value="1"/>
</dbReference>
<evidence type="ECO:0000256" key="2">
    <source>
        <dbReference type="ARBA" id="ARBA00022723"/>
    </source>
</evidence>